<dbReference type="GO" id="GO:0003676">
    <property type="term" value="F:nucleic acid binding"/>
    <property type="evidence" value="ECO:0007669"/>
    <property type="project" value="InterPro"/>
</dbReference>
<dbReference type="AlphaFoldDB" id="A0AA36HGP2"/>
<dbReference type="Gene3D" id="3.30.420.10">
    <property type="entry name" value="Ribonuclease H-like superfamily/Ribonuclease H"/>
    <property type="match status" value="1"/>
</dbReference>
<gene>
    <name evidence="2" type="ORF">CYNAS_LOCUS22448</name>
</gene>
<evidence type="ECO:0000313" key="3">
    <source>
        <dbReference type="Proteomes" id="UP001176961"/>
    </source>
</evidence>
<organism evidence="2 3">
    <name type="scientific">Cylicocyclus nassatus</name>
    <name type="common">Nematode worm</name>
    <dbReference type="NCBI Taxonomy" id="53992"/>
    <lineage>
        <taxon>Eukaryota</taxon>
        <taxon>Metazoa</taxon>
        <taxon>Ecdysozoa</taxon>
        <taxon>Nematoda</taxon>
        <taxon>Chromadorea</taxon>
        <taxon>Rhabditida</taxon>
        <taxon>Rhabditina</taxon>
        <taxon>Rhabditomorpha</taxon>
        <taxon>Strongyloidea</taxon>
        <taxon>Strongylidae</taxon>
        <taxon>Cylicocyclus</taxon>
    </lineage>
</organism>
<feature type="region of interest" description="Disordered" evidence="1">
    <location>
        <begin position="1"/>
        <end position="26"/>
    </location>
</feature>
<protein>
    <submittedName>
        <fullName evidence="2">Uncharacterized protein</fullName>
    </submittedName>
</protein>
<proteinExistence type="predicted"/>
<evidence type="ECO:0000313" key="2">
    <source>
        <dbReference type="EMBL" id="CAJ0610465.1"/>
    </source>
</evidence>
<sequence>MNTATGRLFLGSGISHPPPSATYDPEKGAPSVIGYAANFNANRFDIVGDYLFQSSRREETISTMSELVNNVLPKSAENQWP</sequence>
<reference evidence="2" key="1">
    <citation type="submission" date="2023-07" db="EMBL/GenBank/DDBJ databases">
        <authorList>
            <consortium name="CYATHOMIX"/>
        </authorList>
    </citation>
    <scope>NUCLEOTIDE SEQUENCE</scope>
    <source>
        <strain evidence="2">N/A</strain>
    </source>
</reference>
<dbReference type="Proteomes" id="UP001176961">
    <property type="component" value="Unassembled WGS sequence"/>
</dbReference>
<name>A0AA36HGP2_CYLNA</name>
<keyword evidence="3" id="KW-1185">Reference proteome</keyword>
<accession>A0AA36HGP2</accession>
<dbReference type="EMBL" id="CATQJL010000326">
    <property type="protein sequence ID" value="CAJ0610465.1"/>
    <property type="molecule type" value="Genomic_DNA"/>
</dbReference>
<comment type="caution">
    <text evidence="2">The sequence shown here is derived from an EMBL/GenBank/DDBJ whole genome shotgun (WGS) entry which is preliminary data.</text>
</comment>
<dbReference type="InterPro" id="IPR036397">
    <property type="entry name" value="RNaseH_sf"/>
</dbReference>
<evidence type="ECO:0000256" key="1">
    <source>
        <dbReference type="SAM" id="MobiDB-lite"/>
    </source>
</evidence>